<dbReference type="RefSeq" id="WP_135284539.1">
    <property type="nucleotide sequence ID" value="NZ_SMLL01000003.1"/>
</dbReference>
<dbReference type="PANTHER" id="PTHR42928:SF5">
    <property type="entry name" value="BLR1237 PROTEIN"/>
    <property type="match status" value="1"/>
</dbReference>
<evidence type="ECO:0000256" key="1">
    <source>
        <dbReference type="ARBA" id="ARBA00006987"/>
    </source>
</evidence>
<feature type="chain" id="PRO_5021245305" evidence="2">
    <location>
        <begin position="29"/>
        <end position="333"/>
    </location>
</feature>
<comment type="caution">
    <text evidence="3">The sequence shown here is derived from an EMBL/GenBank/DDBJ whole genome shotgun (WGS) entry which is preliminary data.</text>
</comment>
<dbReference type="AlphaFoldDB" id="A0A4Z0BQY1"/>
<dbReference type="Gene3D" id="3.40.190.10">
    <property type="entry name" value="Periplasmic binding protein-like II"/>
    <property type="match status" value="1"/>
</dbReference>
<dbReference type="EMBL" id="SMLL01000003">
    <property type="protein sequence ID" value="TFZ01241.1"/>
    <property type="molecule type" value="Genomic_DNA"/>
</dbReference>
<name>A0A4Z0BQY1_9BURK</name>
<comment type="similarity">
    <text evidence="1">Belongs to the UPF0065 (bug) family.</text>
</comment>
<proteinExistence type="inferred from homology"/>
<keyword evidence="4" id="KW-1185">Reference proteome</keyword>
<evidence type="ECO:0000313" key="3">
    <source>
        <dbReference type="EMBL" id="TFZ01241.1"/>
    </source>
</evidence>
<reference evidence="3 4" key="1">
    <citation type="submission" date="2019-03" db="EMBL/GenBank/DDBJ databases">
        <title>Ramlibacter rhizophilus CCTCC AB2015357, whole genome shotgun sequence.</title>
        <authorList>
            <person name="Zhang X."/>
            <person name="Feng G."/>
            <person name="Zhu H."/>
        </authorList>
    </citation>
    <scope>NUCLEOTIDE SEQUENCE [LARGE SCALE GENOMIC DNA]</scope>
    <source>
        <strain evidence="3 4">CCTCC AB2015357</strain>
    </source>
</reference>
<dbReference type="OrthoDB" id="8678477at2"/>
<sequence>MRQAQGFTRRATLAAIACLSAVALPALAQQGEGSGWPRQVVKLIVGYPAGTSPDLVARAISDPLSQRLGQPVIIENRPGAGGNIGVDLVAKARDNHTFGITTNGPLTTAPKLYPNLPYDVKKDIQPLSLTATSPLVLVTGTQVPADNLKDFIAMAKAKPGSVTYGSIGVGSGSHLTMELFANRAGIEALHVPYQGFPAVTSAILGGQIQSGFMAPSGALAQARAGKVKLLGITSPSRSTLAPEVPSIAEAGNMPGFSAELWTAAIAPASMPRPIAQRLSREITEILRLPEVRQRLFEQGWQPVGTAPEGLTNRIAADTKVWNDVITKANVKVN</sequence>
<dbReference type="SUPFAM" id="SSF53850">
    <property type="entry name" value="Periplasmic binding protein-like II"/>
    <property type="match status" value="1"/>
</dbReference>
<dbReference type="Pfam" id="PF03401">
    <property type="entry name" value="TctC"/>
    <property type="match status" value="1"/>
</dbReference>
<accession>A0A4Z0BQY1</accession>
<dbReference type="InterPro" id="IPR005064">
    <property type="entry name" value="BUG"/>
</dbReference>
<keyword evidence="2" id="KW-0732">Signal</keyword>
<feature type="signal peptide" evidence="2">
    <location>
        <begin position="1"/>
        <end position="28"/>
    </location>
</feature>
<dbReference type="PANTHER" id="PTHR42928">
    <property type="entry name" value="TRICARBOXYLATE-BINDING PROTEIN"/>
    <property type="match status" value="1"/>
</dbReference>
<dbReference type="Gene3D" id="3.40.190.150">
    <property type="entry name" value="Bordetella uptake gene, domain 1"/>
    <property type="match status" value="1"/>
</dbReference>
<evidence type="ECO:0000256" key="2">
    <source>
        <dbReference type="SAM" id="SignalP"/>
    </source>
</evidence>
<dbReference type="Proteomes" id="UP000297564">
    <property type="component" value="Unassembled WGS sequence"/>
</dbReference>
<evidence type="ECO:0000313" key="4">
    <source>
        <dbReference type="Proteomes" id="UP000297564"/>
    </source>
</evidence>
<dbReference type="PIRSF" id="PIRSF017082">
    <property type="entry name" value="YflP"/>
    <property type="match status" value="1"/>
</dbReference>
<organism evidence="3 4">
    <name type="scientific">Ramlibacter rhizophilus</name>
    <dbReference type="NCBI Taxonomy" id="1781167"/>
    <lineage>
        <taxon>Bacteria</taxon>
        <taxon>Pseudomonadati</taxon>
        <taxon>Pseudomonadota</taxon>
        <taxon>Betaproteobacteria</taxon>
        <taxon>Burkholderiales</taxon>
        <taxon>Comamonadaceae</taxon>
        <taxon>Ramlibacter</taxon>
    </lineage>
</organism>
<gene>
    <name evidence="3" type="ORF">EZ242_07615</name>
</gene>
<dbReference type="CDD" id="cd13578">
    <property type="entry name" value="PBP2_Bug27"/>
    <property type="match status" value="1"/>
</dbReference>
<dbReference type="InterPro" id="IPR042100">
    <property type="entry name" value="Bug_dom1"/>
</dbReference>
<protein>
    <submittedName>
        <fullName evidence="3">Tripartite tricarboxylate transporter substrate binding protein</fullName>
    </submittedName>
</protein>